<evidence type="ECO:0000256" key="3">
    <source>
        <dbReference type="ARBA" id="ARBA00022840"/>
    </source>
</evidence>
<protein>
    <recommendedName>
        <fullName evidence="5">ABC transporter domain-containing protein</fullName>
    </recommendedName>
</protein>
<feature type="coiled-coil region" evidence="4">
    <location>
        <begin position="303"/>
        <end position="330"/>
    </location>
</feature>
<dbReference type="AlphaFoldDB" id="A0A381UYZ3"/>
<dbReference type="PANTHER" id="PTHR42711">
    <property type="entry name" value="ABC TRANSPORTER ATP-BINDING PROTEIN"/>
    <property type="match status" value="1"/>
</dbReference>
<dbReference type="GO" id="GO:0016887">
    <property type="term" value="F:ATP hydrolysis activity"/>
    <property type="evidence" value="ECO:0007669"/>
    <property type="project" value="InterPro"/>
</dbReference>
<organism evidence="6">
    <name type="scientific">marine metagenome</name>
    <dbReference type="NCBI Taxonomy" id="408172"/>
    <lineage>
        <taxon>unclassified sequences</taxon>
        <taxon>metagenomes</taxon>
        <taxon>ecological metagenomes</taxon>
    </lineage>
</organism>
<keyword evidence="2" id="KW-0547">Nucleotide-binding</keyword>
<dbReference type="InterPro" id="IPR050763">
    <property type="entry name" value="ABC_transporter_ATP-binding"/>
</dbReference>
<dbReference type="GO" id="GO:0005524">
    <property type="term" value="F:ATP binding"/>
    <property type="evidence" value="ECO:0007669"/>
    <property type="project" value="UniProtKB-KW"/>
</dbReference>
<feature type="domain" description="ABC transporter" evidence="5">
    <location>
        <begin position="39"/>
        <end position="270"/>
    </location>
</feature>
<reference evidence="6" key="1">
    <citation type="submission" date="2018-05" db="EMBL/GenBank/DDBJ databases">
        <authorList>
            <person name="Lanie J.A."/>
            <person name="Ng W.-L."/>
            <person name="Kazmierczak K.M."/>
            <person name="Andrzejewski T.M."/>
            <person name="Davidsen T.M."/>
            <person name="Wayne K.J."/>
            <person name="Tettelin H."/>
            <person name="Glass J.I."/>
            <person name="Rusch D."/>
            <person name="Podicherti R."/>
            <person name="Tsui H.-C.T."/>
            <person name="Winkler M.E."/>
        </authorList>
    </citation>
    <scope>NUCLEOTIDE SEQUENCE</scope>
</reference>
<name>A0A381UYZ3_9ZZZZ</name>
<keyword evidence="4" id="KW-0175">Coiled coil</keyword>
<evidence type="ECO:0000313" key="6">
    <source>
        <dbReference type="EMBL" id="SVA32203.1"/>
    </source>
</evidence>
<dbReference type="InterPro" id="IPR003439">
    <property type="entry name" value="ABC_transporter-like_ATP-bd"/>
</dbReference>
<evidence type="ECO:0000256" key="2">
    <source>
        <dbReference type="ARBA" id="ARBA00022741"/>
    </source>
</evidence>
<sequence>MISIKSLSCASSQNLQTTLTTCSPDSRSIFFLTIVTYALEILSLHKTYQNGVTALRGIDLQVPEGDFFALLGPNGAGKSTVIGIISSLINKTSGTVRIFDVDINKNFPRAKSFLGVVPQEFNFNVFETPWQILLNQAGYYGIPRSVARQRTEKYLSQMRLWDKRNSRARDLSGGLKRRLMIARSLVHQPRLLILDEPTAGLDIEIRRAMWAFLREINREGTTIILTTHNLEEAESLCRNIAIIDEGRLIENTSMRLLLRKVHIETFVLDLEQPLNQLPSGLTIKAKLLDEYTLEVEIIKDQNLNDLYQQLAREDIRIRSMRNKANRLEQLFVHLVGQNNNGERAA</sequence>
<dbReference type="InterPro" id="IPR003593">
    <property type="entry name" value="AAA+_ATPase"/>
</dbReference>
<evidence type="ECO:0000256" key="4">
    <source>
        <dbReference type="SAM" id="Coils"/>
    </source>
</evidence>
<dbReference type="PANTHER" id="PTHR42711:SF15">
    <property type="entry name" value="ABC-TYPE MULTIDRUG TRANSPORT SYSTEM, ATPASE COMPONENT"/>
    <property type="match status" value="1"/>
</dbReference>
<keyword evidence="1" id="KW-0813">Transport</keyword>
<evidence type="ECO:0000256" key="1">
    <source>
        <dbReference type="ARBA" id="ARBA00022448"/>
    </source>
</evidence>
<accession>A0A381UYZ3</accession>
<dbReference type="EMBL" id="UINC01007239">
    <property type="protein sequence ID" value="SVA32203.1"/>
    <property type="molecule type" value="Genomic_DNA"/>
</dbReference>
<proteinExistence type="predicted"/>
<dbReference type="SMART" id="SM00382">
    <property type="entry name" value="AAA"/>
    <property type="match status" value="1"/>
</dbReference>
<dbReference type="Gene3D" id="3.40.50.300">
    <property type="entry name" value="P-loop containing nucleotide triphosphate hydrolases"/>
    <property type="match status" value="1"/>
</dbReference>
<dbReference type="InterPro" id="IPR027417">
    <property type="entry name" value="P-loop_NTPase"/>
</dbReference>
<dbReference type="PROSITE" id="PS50893">
    <property type="entry name" value="ABC_TRANSPORTER_2"/>
    <property type="match status" value="1"/>
</dbReference>
<keyword evidence="3" id="KW-0067">ATP-binding</keyword>
<dbReference type="Pfam" id="PF00005">
    <property type="entry name" value="ABC_tran"/>
    <property type="match status" value="1"/>
</dbReference>
<dbReference type="SUPFAM" id="SSF52540">
    <property type="entry name" value="P-loop containing nucleoside triphosphate hydrolases"/>
    <property type="match status" value="1"/>
</dbReference>
<evidence type="ECO:0000259" key="5">
    <source>
        <dbReference type="PROSITE" id="PS50893"/>
    </source>
</evidence>
<gene>
    <name evidence="6" type="ORF">METZ01_LOCUS85057</name>
</gene>